<dbReference type="InterPro" id="IPR045032">
    <property type="entry name" value="PEL"/>
</dbReference>
<dbReference type="EMBL" id="PKPP01000237">
    <property type="protein sequence ID" value="PWA95500.1"/>
    <property type="molecule type" value="Genomic_DNA"/>
</dbReference>
<comment type="caution">
    <text evidence="1">The sequence shown here is derived from an EMBL/GenBank/DDBJ whole genome shotgun (WGS) entry which is preliminary data.</text>
</comment>
<dbReference type="OrthoDB" id="1637350at2759"/>
<evidence type="ECO:0000313" key="1">
    <source>
        <dbReference type="EMBL" id="PWA95500.1"/>
    </source>
</evidence>
<dbReference type="PANTHER" id="PTHR31683:SF208">
    <property type="entry name" value="PECTATE LYASE"/>
    <property type="match status" value="1"/>
</dbReference>
<evidence type="ECO:0000313" key="2">
    <source>
        <dbReference type="Proteomes" id="UP000245207"/>
    </source>
</evidence>
<sequence length="517" mass="59665">MSPSLRKRGKEMIQFREFVSQEGFDHASGNPIHTCIVRHIAVRLGWVPLQPLPESLQLHLLELFSLGFSLLTGFLYKDQTKLKRMSNERRVQGFCKCIFKIHWLQVHISGPDNSTAASFTQREELSSIFLEFISLIFKTPVIMLSINLPLTVFVTAETRVPNAWSQNLNRRLVFKVSYDKKDTRTLLSLVKSMEHQRADASTIWKEFTTTEDVLQQGYKAIGADGATSISQGNQFVAADGTCKEITNLFGWLHSLNSPYHKGDVDTLRKWQRWWSQRSRVQCALLRNASSPTLPIGAYVKIKYHKRFMFPQYTDNMYNHSDVQDKMFLDIPATWNGVLEDMSDGVEGNEEYHVNARDLTTKKMFDGLLCIPDAFEKINESTQEEVILLGHSDLNTRDKLMQVTIVYNHFGVGLIQRMQRIVTEHEKFGFDLKTLHPMTYEQVAHLLNAISERFNWEKHTIQFLITDTTTAAILFNKRLPGIMMLSCNLSAKTLFVLKIKMQEDMYKRLQEYNSGMQN</sequence>
<dbReference type="AlphaFoldDB" id="A0A2U1QBW3"/>
<gene>
    <name evidence="1" type="ORF">CTI12_AA049960</name>
</gene>
<protein>
    <submittedName>
        <fullName evidence="1">Gamma-glutamylcysteine synthetase</fullName>
    </submittedName>
</protein>
<reference evidence="1 2" key="1">
    <citation type="journal article" date="2018" name="Mol. Plant">
        <title>The genome of Artemisia annua provides insight into the evolution of Asteraceae family and artemisinin biosynthesis.</title>
        <authorList>
            <person name="Shen Q."/>
            <person name="Zhang L."/>
            <person name="Liao Z."/>
            <person name="Wang S."/>
            <person name="Yan T."/>
            <person name="Shi P."/>
            <person name="Liu M."/>
            <person name="Fu X."/>
            <person name="Pan Q."/>
            <person name="Wang Y."/>
            <person name="Lv Z."/>
            <person name="Lu X."/>
            <person name="Zhang F."/>
            <person name="Jiang W."/>
            <person name="Ma Y."/>
            <person name="Chen M."/>
            <person name="Hao X."/>
            <person name="Li L."/>
            <person name="Tang Y."/>
            <person name="Lv G."/>
            <person name="Zhou Y."/>
            <person name="Sun X."/>
            <person name="Brodelius P.E."/>
            <person name="Rose J.K.C."/>
            <person name="Tang K."/>
        </authorList>
    </citation>
    <scope>NUCLEOTIDE SEQUENCE [LARGE SCALE GENOMIC DNA]</scope>
    <source>
        <strain evidence="2">cv. Huhao1</strain>
        <tissue evidence="1">Leaf</tissue>
    </source>
</reference>
<dbReference type="STRING" id="35608.A0A2U1QBW3"/>
<dbReference type="Gene3D" id="3.30.590.20">
    <property type="match status" value="1"/>
</dbReference>
<proteinExistence type="predicted"/>
<dbReference type="GO" id="GO:0030570">
    <property type="term" value="F:pectate lyase activity"/>
    <property type="evidence" value="ECO:0007669"/>
    <property type="project" value="InterPro"/>
</dbReference>
<organism evidence="1 2">
    <name type="scientific">Artemisia annua</name>
    <name type="common">Sweet wormwood</name>
    <dbReference type="NCBI Taxonomy" id="35608"/>
    <lineage>
        <taxon>Eukaryota</taxon>
        <taxon>Viridiplantae</taxon>
        <taxon>Streptophyta</taxon>
        <taxon>Embryophyta</taxon>
        <taxon>Tracheophyta</taxon>
        <taxon>Spermatophyta</taxon>
        <taxon>Magnoliopsida</taxon>
        <taxon>eudicotyledons</taxon>
        <taxon>Gunneridae</taxon>
        <taxon>Pentapetalae</taxon>
        <taxon>asterids</taxon>
        <taxon>campanulids</taxon>
        <taxon>Asterales</taxon>
        <taxon>Asteraceae</taxon>
        <taxon>Asteroideae</taxon>
        <taxon>Anthemideae</taxon>
        <taxon>Artemisiinae</taxon>
        <taxon>Artemisia</taxon>
    </lineage>
</organism>
<name>A0A2U1QBW3_ARTAN</name>
<dbReference type="PANTHER" id="PTHR31683">
    <property type="entry name" value="PECTATE LYASE 18-RELATED"/>
    <property type="match status" value="1"/>
</dbReference>
<accession>A0A2U1QBW3</accession>
<dbReference type="Proteomes" id="UP000245207">
    <property type="component" value="Unassembled WGS sequence"/>
</dbReference>
<keyword evidence="2" id="KW-1185">Reference proteome</keyword>